<dbReference type="Proteomes" id="UP000663829">
    <property type="component" value="Unassembled WGS sequence"/>
</dbReference>
<reference evidence="3" key="1">
    <citation type="submission" date="2021-02" db="EMBL/GenBank/DDBJ databases">
        <authorList>
            <person name="Nowell W R."/>
        </authorList>
    </citation>
    <scope>NUCLEOTIDE SEQUENCE</scope>
</reference>
<dbReference type="SMART" id="SM00327">
    <property type="entry name" value="VWA"/>
    <property type="match status" value="1"/>
</dbReference>
<dbReference type="OrthoDB" id="687730at2759"/>
<dbReference type="InterPro" id="IPR002035">
    <property type="entry name" value="VWF_A"/>
</dbReference>
<sequence length="627" mass="71895">MKSLIHELILILLTIFYYKEQQVHFNGQLETLEKEKEGLLGYFISMVVPDASCDNDAAKTFTTQVKNAIQRNLMSNGQKIIYDVIQIHQNLNRQSIQHICDGKLASAGDEWLYRYIDQPTEIIMEEFHSLWTDVEKSINHQLEREKSTWTKVLNEFFVRMDLMMEAVKIKGAAAQYIDDIFNTTGGKAEENLKNKGQCMVILLYSYLSGNDTPTSYTVFDKQYALKDDGLKLFGKLKRPTPALATLIDTMTNNDQTTDGQKSKGTSMRIASIKNLSAFLNSISTVKVQIEQEFSDIEVNFKNFDKEQYYVKLKDKARGCVEKCPCCKRPCDADHSSIKANAGGEDNKHHCQTGHQLRAMAGFKFEISNEASLIQCEQMTDEKFIVVKGTRKKWTEFKKDYPDWDFNKSISQDKNELQRLRSKFLHVWGKIGQRLCGKYDMVYVKQNTEPILPKPTHYILLLDGSGSMGINNAWTHLLQGVKEFIKIRIDSGTTDRITIIVFDDKATYAFFNEDLKNVDLSNMNFPRGRTDFENAFQAVVNTIENLKNEKTPLDYMIIFMSDGQAPYPAKQLETLLTMKDRINQFWTVALGKAEIQVLEDINKEMDGTFKDIKDSVDLVQAYAEIAHN</sequence>
<proteinExistence type="predicted"/>
<accession>A0A814LJF5</accession>
<evidence type="ECO:0000313" key="5">
    <source>
        <dbReference type="Proteomes" id="UP000663829"/>
    </source>
</evidence>
<keyword evidence="1" id="KW-0732">Signal</keyword>
<dbReference type="PROSITE" id="PS50234">
    <property type="entry name" value="VWFA"/>
    <property type="match status" value="1"/>
</dbReference>
<dbReference type="PANTHER" id="PTHR14819:SF25">
    <property type="entry name" value="CHROMOSOME UNDETERMINED SCAFFOLD_52, WHOLE GENOME SHOTGUN SEQUENCE"/>
    <property type="match status" value="1"/>
</dbReference>
<dbReference type="PANTHER" id="PTHR14819">
    <property type="entry name" value="GTP-BINDING"/>
    <property type="match status" value="1"/>
</dbReference>
<dbReference type="EMBL" id="CAJOBC010004618">
    <property type="protein sequence ID" value="CAF3834586.1"/>
    <property type="molecule type" value="Genomic_DNA"/>
</dbReference>
<dbReference type="AlphaFoldDB" id="A0A814LJF5"/>
<evidence type="ECO:0000313" key="4">
    <source>
        <dbReference type="EMBL" id="CAF3834586.1"/>
    </source>
</evidence>
<dbReference type="InterPro" id="IPR036465">
    <property type="entry name" value="vWFA_dom_sf"/>
</dbReference>
<evidence type="ECO:0000256" key="1">
    <source>
        <dbReference type="SAM" id="SignalP"/>
    </source>
</evidence>
<feature type="domain" description="VWFA" evidence="2">
    <location>
        <begin position="456"/>
        <end position="624"/>
    </location>
</feature>
<feature type="chain" id="PRO_5044131954" description="VWFA domain-containing protein" evidence="1">
    <location>
        <begin position="22"/>
        <end position="627"/>
    </location>
</feature>
<dbReference type="Proteomes" id="UP000681722">
    <property type="component" value="Unassembled WGS sequence"/>
</dbReference>
<keyword evidence="5" id="KW-1185">Reference proteome</keyword>
<comment type="caution">
    <text evidence="3">The sequence shown here is derived from an EMBL/GenBank/DDBJ whole genome shotgun (WGS) entry which is preliminary data.</text>
</comment>
<name>A0A814LJF5_9BILA</name>
<dbReference type="InterPro" id="IPR052986">
    <property type="entry name" value="VLIG_GTPase"/>
</dbReference>
<dbReference type="SUPFAM" id="SSF53300">
    <property type="entry name" value="vWA-like"/>
    <property type="match status" value="1"/>
</dbReference>
<gene>
    <name evidence="3" type="ORF">GPM918_LOCUS17076</name>
    <name evidence="4" type="ORF">SRO942_LOCUS17075</name>
</gene>
<evidence type="ECO:0000259" key="2">
    <source>
        <dbReference type="PROSITE" id="PS50234"/>
    </source>
</evidence>
<feature type="signal peptide" evidence="1">
    <location>
        <begin position="1"/>
        <end position="21"/>
    </location>
</feature>
<dbReference type="Pfam" id="PF13519">
    <property type="entry name" value="VWA_2"/>
    <property type="match status" value="1"/>
</dbReference>
<dbReference type="CDD" id="cd00198">
    <property type="entry name" value="vWFA"/>
    <property type="match status" value="1"/>
</dbReference>
<dbReference type="EMBL" id="CAJNOQ010004618">
    <property type="protein sequence ID" value="CAF1067023.1"/>
    <property type="molecule type" value="Genomic_DNA"/>
</dbReference>
<protein>
    <recommendedName>
        <fullName evidence="2">VWFA domain-containing protein</fullName>
    </recommendedName>
</protein>
<dbReference type="Gene3D" id="3.40.50.410">
    <property type="entry name" value="von Willebrand factor, type A domain"/>
    <property type="match status" value="1"/>
</dbReference>
<evidence type="ECO:0000313" key="3">
    <source>
        <dbReference type="EMBL" id="CAF1067023.1"/>
    </source>
</evidence>
<organism evidence="3 5">
    <name type="scientific">Didymodactylos carnosus</name>
    <dbReference type="NCBI Taxonomy" id="1234261"/>
    <lineage>
        <taxon>Eukaryota</taxon>
        <taxon>Metazoa</taxon>
        <taxon>Spiralia</taxon>
        <taxon>Gnathifera</taxon>
        <taxon>Rotifera</taxon>
        <taxon>Eurotatoria</taxon>
        <taxon>Bdelloidea</taxon>
        <taxon>Philodinida</taxon>
        <taxon>Philodinidae</taxon>
        <taxon>Didymodactylos</taxon>
    </lineage>
</organism>